<evidence type="ECO:0000313" key="9">
    <source>
        <dbReference type="EMBL" id="MBB4036550.1"/>
    </source>
</evidence>
<dbReference type="GO" id="GO:0006508">
    <property type="term" value="P:proteolysis"/>
    <property type="evidence" value="ECO:0007669"/>
    <property type="project" value="UniProtKB-KW"/>
</dbReference>
<keyword evidence="3" id="KW-0227">DNA damage</keyword>
<name>A0A840CKP4_9BACT</name>
<dbReference type="Proteomes" id="UP000555103">
    <property type="component" value="Unassembled WGS sequence"/>
</dbReference>
<keyword evidence="5" id="KW-0190">Covalent protein-DNA linkage</keyword>
<dbReference type="GO" id="GO:0016829">
    <property type="term" value="F:lyase activity"/>
    <property type="evidence" value="ECO:0007669"/>
    <property type="project" value="UniProtKB-KW"/>
</dbReference>
<dbReference type="GO" id="GO:0106300">
    <property type="term" value="P:protein-DNA covalent cross-linking repair"/>
    <property type="evidence" value="ECO:0007669"/>
    <property type="project" value="InterPro"/>
</dbReference>
<reference evidence="9 10" key="1">
    <citation type="submission" date="2020-08" db="EMBL/GenBank/DDBJ databases">
        <title>Genomic Encyclopedia of Type Strains, Phase IV (KMG-IV): sequencing the most valuable type-strain genomes for metagenomic binning, comparative biology and taxonomic classification.</title>
        <authorList>
            <person name="Goeker M."/>
        </authorList>
    </citation>
    <scope>NUCLEOTIDE SEQUENCE [LARGE SCALE GENOMIC DNA]</scope>
    <source>
        <strain evidence="9 10">DSM 104969</strain>
    </source>
</reference>
<evidence type="ECO:0000256" key="7">
    <source>
        <dbReference type="ARBA" id="ARBA00023239"/>
    </source>
</evidence>
<keyword evidence="7" id="KW-0456">Lyase</keyword>
<dbReference type="Gene3D" id="3.90.1680.10">
    <property type="entry name" value="SOS response associated peptidase-like"/>
    <property type="match status" value="1"/>
</dbReference>
<dbReference type="Pfam" id="PF02586">
    <property type="entry name" value="SRAP"/>
    <property type="match status" value="1"/>
</dbReference>
<dbReference type="PANTHER" id="PTHR13604">
    <property type="entry name" value="DC12-RELATED"/>
    <property type="match status" value="1"/>
</dbReference>
<evidence type="ECO:0000256" key="1">
    <source>
        <dbReference type="ARBA" id="ARBA00008136"/>
    </source>
</evidence>
<evidence type="ECO:0000256" key="3">
    <source>
        <dbReference type="ARBA" id="ARBA00022763"/>
    </source>
</evidence>
<dbReference type="GO" id="GO:0003697">
    <property type="term" value="F:single-stranded DNA binding"/>
    <property type="evidence" value="ECO:0007669"/>
    <property type="project" value="InterPro"/>
</dbReference>
<evidence type="ECO:0000313" key="10">
    <source>
        <dbReference type="Proteomes" id="UP000555103"/>
    </source>
</evidence>
<keyword evidence="2 8" id="KW-0645">Protease</keyword>
<dbReference type="SUPFAM" id="SSF143081">
    <property type="entry name" value="BB1717-like"/>
    <property type="match status" value="1"/>
</dbReference>
<accession>A0A840CKP4</accession>
<evidence type="ECO:0000256" key="2">
    <source>
        <dbReference type="ARBA" id="ARBA00022670"/>
    </source>
</evidence>
<dbReference type="AlphaFoldDB" id="A0A840CKP4"/>
<dbReference type="InterPro" id="IPR003738">
    <property type="entry name" value="SRAP"/>
</dbReference>
<proteinExistence type="inferred from homology"/>
<protein>
    <recommendedName>
        <fullName evidence="8">Abasic site processing protein</fullName>
        <ecNumber evidence="8">3.4.-.-</ecNumber>
    </recommendedName>
</protein>
<dbReference type="EMBL" id="JACIEP010000008">
    <property type="protein sequence ID" value="MBB4036550.1"/>
    <property type="molecule type" value="Genomic_DNA"/>
</dbReference>
<evidence type="ECO:0000256" key="8">
    <source>
        <dbReference type="RuleBase" id="RU364100"/>
    </source>
</evidence>
<dbReference type="EC" id="3.4.-.-" evidence="8"/>
<gene>
    <name evidence="9" type="ORF">GGR21_002456</name>
</gene>
<dbReference type="InterPro" id="IPR036590">
    <property type="entry name" value="SRAP-like"/>
</dbReference>
<dbReference type="PANTHER" id="PTHR13604:SF0">
    <property type="entry name" value="ABASIC SITE PROCESSING PROTEIN HMCES"/>
    <property type="match status" value="1"/>
</dbReference>
<sequence>MCFHNSISAKAQKLAARYGLKIDVVEIYKEIMEEYHVNVFSNPYYPVITNDPQIQVMKWGLIPFWEKTEADAEQIRKMTYNAKAETVFEKPSFRESVKSHRCIVPSTGYFEWHHNADKTKTPYFIFLKDEEIFSMAVIYDIWQNKETGEVLHTFSIITTEANPLTAQIHNAKKRMPAILSKEDELKWIDPKLTKEDITDLLKPFDASRMDAYQINNDFIKKI</sequence>
<keyword evidence="4 8" id="KW-0378">Hydrolase</keyword>
<comment type="similarity">
    <text evidence="1 8">Belongs to the SOS response-associated peptidase family.</text>
</comment>
<dbReference type="RefSeq" id="WP_183307451.1">
    <property type="nucleotide sequence ID" value="NZ_JACIEP010000008.1"/>
</dbReference>
<dbReference type="GO" id="GO:0008233">
    <property type="term" value="F:peptidase activity"/>
    <property type="evidence" value="ECO:0007669"/>
    <property type="project" value="UniProtKB-KW"/>
</dbReference>
<evidence type="ECO:0000256" key="6">
    <source>
        <dbReference type="ARBA" id="ARBA00023125"/>
    </source>
</evidence>
<evidence type="ECO:0000256" key="4">
    <source>
        <dbReference type="ARBA" id="ARBA00022801"/>
    </source>
</evidence>
<evidence type="ECO:0000256" key="5">
    <source>
        <dbReference type="ARBA" id="ARBA00023124"/>
    </source>
</evidence>
<comment type="caution">
    <text evidence="9">The sequence shown here is derived from an EMBL/GenBank/DDBJ whole genome shotgun (WGS) entry which is preliminary data.</text>
</comment>
<keyword evidence="10" id="KW-1185">Reference proteome</keyword>
<organism evidence="9 10">
    <name type="scientific">Dysgonomonas hofstadii</name>
    <dbReference type="NCBI Taxonomy" id="637886"/>
    <lineage>
        <taxon>Bacteria</taxon>
        <taxon>Pseudomonadati</taxon>
        <taxon>Bacteroidota</taxon>
        <taxon>Bacteroidia</taxon>
        <taxon>Bacteroidales</taxon>
        <taxon>Dysgonomonadaceae</taxon>
        <taxon>Dysgonomonas</taxon>
    </lineage>
</organism>
<keyword evidence="6" id="KW-0238">DNA-binding</keyword>